<dbReference type="SUPFAM" id="SSF49899">
    <property type="entry name" value="Concanavalin A-like lectins/glucanases"/>
    <property type="match status" value="3"/>
</dbReference>
<evidence type="ECO:0000313" key="5">
    <source>
        <dbReference type="Proteomes" id="UP001321542"/>
    </source>
</evidence>
<accession>A0ABN5VRC0</accession>
<feature type="domain" description="LamG-like jellyroll fold" evidence="3">
    <location>
        <begin position="963"/>
        <end position="1105"/>
    </location>
</feature>
<dbReference type="SMART" id="SM00560">
    <property type="entry name" value="LamGL"/>
    <property type="match status" value="3"/>
</dbReference>
<organism evidence="4 5">
    <name type="scientific">Streptomyces graminofaciens</name>
    <dbReference type="NCBI Taxonomy" id="68212"/>
    <lineage>
        <taxon>Bacteria</taxon>
        <taxon>Bacillati</taxon>
        <taxon>Actinomycetota</taxon>
        <taxon>Actinomycetes</taxon>
        <taxon>Kitasatosporales</taxon>
        <taxon>Streptomycetaceae</taxon>
        <taxon>Streptomyces</taxon>
    </lineage>
</organism>
<dbReference type="PANTHER" id="PTHR46943">
    <property type="entry name" value="PENTRAXIN-RELATED PROTEIN PTX3"/>
    <property type="match status" value="1"/>
</dbReference>
<evidence type="ECO:0000256" key="2">
    <source>
        <dbReference type="ARBA" id="ARBA00023157"/>
    </source>
</evidence>
<dbReference type="Proteomes" id="UP001321542">
    <property type="component" value="Chromosome"/>
</dbReference>
<dbReference type="Gene3D" id="2.60.120.200">
    <property type="match status" value="3"/>
</dbReference>
<evidence type="ECO:0000256" key="1">
    <source>
        <dbReference type="ARBA" id="ARBA00022729"/>
    </source>
</evidence>
<reference evidence="4 5" key="2">
    <citation type="journal article" date="2023" name="ChemBioChem">
        <title>Acyltransferase Domain Exchange between Two Independent Type I Polyketide Synthases in the Same Producer Strain of Macrolide Antibiotics.</title>
        <authorList>
            <person name="Kudo F."/>
            <person name="Kishikawa K."/>
            <person name="Tsuboi K."/>
            <person name="Kido T."/>
            <person name="Usui T."/>
            <person name="Hashimoto J."/>
            <person name="Shin-Ya K."/>
            <person name="Miyanaga A."/>
            <person name="Eguchi T."/>
        </authorList>
    </citation>
    <scope>NUCLEOTIDE SEQUENCE [LARGE SCALE GENOMIC DNA]</scope>
    <source>
        <strain evidence="4 5">A-8890</strain>
    </source>
</reference>
<keyword evidence="1" id="KW-0732">Signal</keyword>
<dbReference type="InterPro" id="IPR006558">
    <property type="entry name" value="LamG-like"/>
</dbReference>
<proteinExistence type="predicted"/>
<reference evidence="4 5" key="1">
    <citation type="journal article" date="2010" name="ChemBioChem">
        <title>Cloning and characterization of the biosynthetic gene cluster of 16-membered macrolide antibiotic FD-891: involvement of a dual functional cytochrome P450 monooxygenase catalyzing epoxidation and hydroxylation.</title>
        <authorList>
            <person name="Kudo F."/>
            <person name="Motegi A."/>
            <person name="Mizoue K."/>
            <person name="Eguchi T."/>
        </authorList>
    </citation>
    <scope>NUCLEOTIDE SEQUENCE [LARGE SCALE GENOMIC DNA]</scope>
    <source>
        <strain evidence="4 5">A-8890</strain>
    </source>
</reference>
<evidence type="ECO:0000313" key="4">
    <source>
        <dbReference type="EMBL" id="BBC35730.1"/>
    </source>
</evidence>
<dbReference type="InterPro" id="IPR042837">
    <property type="entry name" value="PTX3"/>
</dbReference>
<feature type="domain" description="LamG-like jellyroll fold" evidence="3">
    <location>
        <begin position="1180"/>
        <end position="1349"/>
    </location>
</feature>
<protein>
    <recommendedName>
        <fullName evidence="3">LamG-like jellyroll fold domain-containing protein</fullName>
    </recommendedName>
</protein>
<evidence type="ECO:0000259" key="3">
    <source>
        <dbReference type="SMART" id="SM00560"/>
    </source>
</evidence>
<gene>
    <name evidence="4" type="ORF">SGFS_070240</name>
</gene>
<dbReference type="PANTHER" id="PTHR46943:SF1">
    <property type="entry name" value="PENTRAXIN-RELATED PROTEIN PTX3"/>
    <property type="match status" value="1"/>
</dbReference>
<dbReference type="InterPro" id="IPR013320">
    <property type="entry name" value="ConA-like_dom_sf"/>
</dbReference>
<keyword evidence="2" id="KW-1015">Disulfide bond</keyword>
<feature type="domain" description="LamG-like jellyroll fold" evidence="3">
    <location>
        <begin position="738"/>
        <end position="880"/>
    </location>
</feature>
<keyword evidence="5" id="KW-1185">Reference proteome</keyword>
<sequence length="1369" mass="146200">MEVVSQRGESSEVFATPDGKLEAREYLRPVWTRVDGVWKAVDTDLAKADDGMVAPKAATIGLEFSGGGDAPMVRMTKAGRTLELSWPGDLPSPQLDGDTATYANVLPGVDLRLGAQGDGYTQLLVVKSAEAAASEELAELRLQMDTRGLDVHETNGGGLEAVDKGAGTAVFEAPEPVMWDSSPGGTVSGTAGQKATAQKTAEARVTAVKASPTVGEPGAAESGKLAPVGVDVPATQDALVLKPDTEVLKGKDTVYPVFIDPQMRAPKATAWTMASKYWASSPQWKFNGESDAGMGYCAWWYCQPFDTKRLFYRVPVAKFVGKKILSAEFTVRNTWSASCDARGVQLWRTGDISKSTTWNSQNRSGFWIDHLTTESFAHGFEGCSAKDAEFNVKSVIQQAADKKWSSITFGLQASNEDDPYGWKRFSDDAYLRVYYNRPPPQLKMSQLTMQYGGTCKKPENVVRMRSLGTISVDDVTDPDGDKVAVEIQAKWDAGDGKGLIARWKPGLSAFDDSGTRFTVSLPKSIPTNKQIHWYVRVKDKGLDGHDGVFSPWSYAGDATGCYFVYDTSAPKPPTVTSGDYPAFEAEDPNDPWYDGIGRYGTFDMKAGEADVTRYWYGLNADPTSKNEVATTGGAARTIKLLPPRAGINTLFVRAFDTAGNSAESSYSFRVKNGQPERATWQLDEDRGATQAVGSTPARTLALEGGATPGASGTLGTALALDGTTGYGSTDLSAVDTTTGFSVSAWAKLDTKPDHGAMVATQIGNEAAGFELLYSSAYDRWVFGTLATDTQGATAKRAMANTAGGAEAGAWTHLVGTYDPAATKLRLYVNGKLTGEVTHEMTWNARRGLQIGAGKNSGALKDFFPGTVDEVQLFDKAVAQDEVDKLYAKQTVGDPGRPAVAIFSLDEKADADTIEAHGGVIPAKYTGGVTTGVPGVAGKAAKFNGTDGYARIGQQRAPHINSSRSFTVSAWTRLDRKPDGAAIITAQAGQYAPGFELYYSKTYDRWAFNQYSSDAVDATPIRAMQPDGTTARTGEWVHLVGVHDTVANTLTLYVNGVKAGSTQLTSAFYADQSMYIGAGSYNGEMKGHFPGTIDDVRLYDRPLSAEEVRQALKQRPLVKGRWTFEQASGSPLVTPDSSEAGNAMTLHGVTQFGSGWVDGGVVLDGVDDYGVTSTTPVDTTGSFTITAFAEAAAVPEKGVALLSVPGATKDAFAVRYEPGADPATDPGRWRITTAATDTADARITTVDNAQFSTVASWTHLALVYDGLTKQLTLYVNGRPEEVACEDADGDGEQDVPTCADTFSWAENVQSFKSTRPLQLGRAKTGATTWGGYWPGAVSDVWAFQGALSEEQIGLLAIGQPGMATEVPNDF</sequence>
<dbReference type="Pfam" id="PF13385">
    <property type="entry name" value="Laminin_G_3"/>
    <property type="match status" value="3"/>
</dbReference>
<dbReference type="EMBL" id="AP018448">
    <property type="protein sequence ID" value="BBC35730.1"/>
    <property type="molecule type" value="Genomic_DNA"/>
</dbReference>
<name>A0ABN5VRC0_9ACTN</name>